<feature type="binding site" evidence="8">
    <location>
        <begin position="224"/>
        <end position="228"/>
    </location>
    <ligand>
        <name>ATP</name>
        <dbReference type="ChEBI" id="CHEBI:30616"/>
    </ligand>
</feature>
<dbReference type="InterPro" id="IPR001412">
    <property type="entry name" value="aa-tRNA-synth_I_CS"/>
</dbReference>
<comment type="similarity">
    <text evidence="1 8 9">Belongs to the class-I aminoacyl-tRNA synthetase family.</text>
</comment>
<feature type="binding site" evidence="8">
    <location>
        <begin position="21"/>
        <end position="22"/>
    </location>
    <ligand>
        <name>ATP</name>
        <dbReference type="ChEBI" id="CHEBI:30616"/>
    </ligand>
</feature>
<dbReference type="HAMAP" id="MF_00140_B">
    <property type="entry name" value="Trp_tRNA_synth_B"/>
    <property type="match status" value="1"/>
</dbReference>
<accession>A0A1G2LPS1</accession>
<keyword evidence="6 8" id="KW-0030">Aminoacyl-tRNA synthetase</keyword>
<comment type="subcellular location">
    <subcellularLocation>
        <location evidence="8">Cytoplasm</location>
    </subcellularLocation>
</comment>
<gene>
    <name evidence="8" type="primary">trpS</name>
    <name evidence="10" type="ORF">A3G49_03795</name>
</gene>
<feature type="binding site" evidence="8">
    <location>
        <position position="140"/>
    </location>
    <ligand>
        <name>L-tryptophan</name>
        <dbReference type="ChEBI" id="CHEBI:57912"/>
    </ligand>
</feature>
<evidence type="ECO:0000256" key="5">
    <source>
        <dbReference type="ARBA" id="ARBA00022917"/>
    </source>
</evidence>
<keyword evidence="3 8" id="KW-0547">Nucleotide-binding</keyword>
<evidence type="ECO:0000313" key="10">
    <source>
        <dbReference type="EMBL" id="OHA12879.1"/>
    </source>
</evidence>
<evidence type="ECO:0000256" key="8">
    <source>
        <dbReference type="HAMAP-Rule" id="MF_00140"/>
    </source>
</evidence>
<keyword evidence="8" id="KW-0963">Cytoplasm</keyword>
<proteinExistence type="inferred from homology"/>
<dbReference type="PROSITE" id="PS00178">
    <property type="entry name" value="AA_TRNA_LIGASE_I"/>
    <property type="match status" value="1"/>
</dbReference>
<evidence type="ECO:0000256" key="6">
    <source>
        <dbReference type="ARBA" id="ARBA00023146"/>
    </source>
</evidence>
<dbReference type="PANTHER" id="PTHR43766">
    <property type="entry name" value="TRYPTOPHAN--TRNA LIGASE, MITOCHONDRIAL"/>
    <property type="match status" value="1"/>
</dbReference>
<comment type="catalytic activity">
    <reaction evidence="7 8">
        <text>tRNA(Trp) + L-tryptophan + ATP = L-tryptophyl-tRNA(Trp) + AMP + diphosphate + H(+)</text>
        <dbReference type="Rhea" id="RHEA:24080"/>
        <dbReference type="Rhea" id="RHEA-COMP:9671"/>
        <dbReference type="Rhea" id="RHEA-COMP:9705"/>
        <dbReference type="ChEBI" id="CHEBI:15378"/>
        <dbReference type="ChEBI" id="CHEBI:30616"/>
        <dbReference type="ChEBI" id="CHEBI:33019"/>
        <dbReference type="ChEBI" id="CHEBI:57912"/>
        <dbReference type="ChEBI" id="CHEBI:78442"/>
        <dbReference type="ChEBI" id="CHEBI:78535"/>
        <dbReference type="ChEBI" id="CHEBI:456215"/>
        <dbReference type="EC" id="6.1.1.2"/>
    </reaction>
</comment>
<dbReference type="InterPro" id="IPR002306">
    <property type="entry name" value="Trp-tRNA-ligase"/>
</dbReference>
<dbReference type="AlphaFoldDB" id="A0A1G2LPS1"/>
<keyword evidence="5 8" id="KW-0648">Protein biosynthesis</keyword>
<evidence type="ECO:0000256" key="2">
    <source>
        <dbReference type="ARBA" id="ARBA00022598"/>
    </source>
</evidence>
<protein>
    <recommendedName>
        <fullName evidence="8">Tryptophan--tRNA ligase</fullName>
        <ecNumber evidence="8">6.1.1.2</ecNumber>
    </recommendedName>
    <alternativeName>
        <fullName evidence="8">Tryptophanyl-tRNA synthetase</fullName>
        <shortName evidence="8">TrpRS</shortName>
    </alternativeName>
</protein>
<evidence type="ECO:0000256" key="9">
    <source>
        <dbReference type="RuleBase" id="RU363036"/>
    </source>
</evidence>
<evidence type="ECO:0000256" key="1">
    <source>
        <dbReference type="ARBA" id="ARBA00005594"/>
    </source>
</evidence>
<dbReference type="GO" id="GO:0004830">
    <property type="term" value="F:tryptophan-tRNA ligase activity"/>
    <property type="evidence" value="ECO:0007669"/>
    <property type="project" value="UniProtKB-UniRule"/>
</dbReference>
<dbReference type="CDD" id="cd00806">
    <property type="entry name" value="TrpRS_core"/>
    <property type="match status" value="1"/>
</dbReference>
<reference evidence="10 11" key="1">
    <citation type="journal article" date="2016" name="Nat. Commun.">
        <title>Thousands of microbial genomes shed light on interconnected biogeochemical processes in an aquifer system.</title>
        <authorList>
            <person name="Anantharaman K."/>
            <person name="Brown C.T."/>
            <person name="Hug L.A."/>
            <person name="Sharon I."/>
            <person name="Castelle C.J."/>
            <person name="Probst A.J."/>
            <person name="Thomas B.C."/>
            <person name="Singh A."/>
            <person name="Wilkins M.J."/>
            <person name="Karaoz U."/>
            <person name="Brodie E.L."/>
            <person name="Williams K.H."/>
            <person name="Hubbard S.S."/>
            <person name="Banfield J.F."/>
        </authorList>
    </citation>
    <scope>NUCLEOTIDE SEQUENCE [LARGE SCALE GENOMIC DNA]</scope>
</reference>
<dbReference type="Gene3D" id="3.40.50.620">
    <property type="entry name" value="HUPs"/>
    <property type="match status" value="1"/>
</dbReference>
<dbReference type="InterPro" id="IPR014729">
    <property type="entry name" value="Rossmann-like_a/b/a_fold"/>
</dbReference>
<evidence type="ECO:0000256" key="7">
    <source>
        <dbReference type="ARBA" id="ARBA00049929"/>
    </source>
</evidence>
<dbReference type="InterPro" id="IPR024109">
    <property type="entry name" value="Trp-tRNA-ligase_bac-type"/>
</dbReference>
<dbReference type="GO" id="GO:0005524">
    <property type="term" value="F:ATP binding"/>
    <property type="evidence" value="ECO:0007669"/>
    <property type="project" value="UniProtKB-UniRule"/>
</dbReference>
<comment type="function">
    <text evidence="8">Catalyzes the attachment of tryptophan to tRNA(Trp).</text>
</comment>
<sequence>MAVNKQTIFSGVAPSGTIHIGNYLGAIKNWVRLQDEYRSIFCIVDLHAITTPQDPEKLRKKIMEVAMIYLASGIDPEKSIIFIQSHVPAHTELGWILNTFTPLGELERMTQYKDKRQETSDKRHGVMAGLLNYPTLMAADILLYQTNKIPVGEDQLQHIELTRSLAERFNNRFGPTFTIPEALVDPVRSQSPKATADAPLAHRTSNGVEKSGARIMGLDDPIKKMSKSARNPENYIALLDSPDEIHKKIKIAVTDSGKEIIFDPKNKPAISNLLQIFGLFTDTATQELEKKYVGKNYAEFKKDLAEAVINGLKPIQEKYRELEKKPDAVIKILREGAESAQTISSKTIKAVKEKIGLIS</sequence>
<dbReference type="SUPFAM" id="SSF52374">
    <property type="entry name" value="Nucleotidylyl transferase"/>
    <property type="match status" value="1"/>
</dbReference>
<feature type="short sequence motif" description="'HIGH' region" evidence="8">
    <location>
        <begin position="14"/>
        <end position="22"/>
    </location>
</feature>
<comment type="caution">
    <text evidence="10">The sequence shown here is derived from an EMBL/GenBank/DDBJ whole genome shotgun (WGS) entry which is preliminary data.</text>
</comment>
<organism evidence="10 11">
    <name type="scientific">Candidatus Sungbacteria bacterium RIFCSPLOWO2_12_FULL_41_11</name>
    <dbReference type="NCBI Taxonomy" id="1802286"/>
    <lineage>
        <taxon>Bacteria</taxon>
        <taxon>Candidatus Sungiibacteriota</taxon>
    </lineage>
</organism>
<dbReference type="Proteomes" id="UP000177171">
    <property type="component" value="Unassembled WGS sequence"/>
</dbReference>
<comment type="subunit">
    <text evidence="8">Homodimer.</text>
</comment>
<dbReference type="EC" id="6.1.1.2" evidence="8"/>
<dbReference type="GO" id="GO:0005829">
    <property type="term" value="C:cytosol"/>
    <property type="evidence" value="ECO:0007669"/>
    <property type="project" value="TreeGrafter"/>
</dbReference>
<name>A0A1G2LPS1_9BACT</name>
<feature type="binding site" evidence="8">
    <location>
        <position position="215"/>
    </location>
    <ligand>
        <name>ATP</name>
        <dbReference type="ChEBI" id="CHEBI:30616"/>
    </ligand>
</feature>
<dbReference type="GO" id="GO:0006436">
    <property type="term" value="P:tryptophanyl-tRNA aminoacylation"/>
    <property type="evidence" value="ECO:0007669"/>
    <property type="project" value="UniProtKB-UniRule"/>
</dbReference>
<feature type="short sequence motif" description="'KMSKS' region" evidence="8">
    <location>
        <begin position="224"/>
        <end position="228"/>
    </location>
</feature>
<keyword evidence="2 8" id="KW-0436">Ligase</keyword>
<dbReference type="InterPro" id="IPR050203">
    <property type="entry name" value="Trp-tRNA_synthetase"/>
</dbReference>
<dbReference type="FunFam" id="1.10.240.10:FF:000002">
    <property type="entry name" value="Tryptophan--tRNA ligase"/>
    <property type="match status" value="1"/>
</dbReference>
<evidence type="ECO:0000313" key="11">
    <source>
        <dbReference type="Proteomes" id="UP000177171"/>
    </source>
</evidence>
<dbReference type="EMBL" id="MHQY01000038">
    <property type="protein sequence ID" value="OHA12879.1"/>
    <property type="molecule type" value="Genomic_DNA"/>
</dbReference>
<dbReference type="InterPro" id="IPR002305">
    <property type="entry name" value="aa-tRNA-synth_Ic"/>
</dbReference>
<feature type="binding site" evidence="8">
    <location>
        <begin position="152"/>
        <end position="154"/>
    </location>
    <ligand>
        <name>ATP</name>
        <dbReference type="ChEBI" id="CHEBI:30616"/>
    </ligand>
</feature>
<dbReference type="PANTHER" id="PTHR43766:SF1">
    <property type="entry name" value="TRYPTOPHAN--TRNA LIGASE, MITOCHONDRIAL"/>
    <property type="match status" value="1"/>
</dbReference>
<dbReference type="NCBIfam" id="TIGR00233">
    <property type="entry name" value="trpS"/>
    <property type="match status" value="1"/>
</dbReference>
<dbReference type="Pfam" id="PF00579">
    <property type="entry name" value="tRNA-synt_1b"/>
    <property type="match status" value="1"/>
</dbReference>
<evidence type="ECO:0000256" key="3">
    <source>
        <dbReference type="ARBA" id="ARBA00022741"/>
    </source>
</evidence>
<dbReference type="Gene3D" id="1.10.240.10">
    <property type="entry name" value="Tyrosyl-Transfer RNA Synthetase"/>
    <property type="match status" value="1"/>
</dbReference>
<dbReference type="PRINTS" id="PR01039">
    <property type="entry name" value="TRNASYNTHTRP"/>
</dbReference>
<comment type="caution">
    <text evidence="8">Lacks conserved residue(s) required for the propagation of feature annotation.</text>
</comment>
<keyword evidence="4 8" id="KW-0067">ATP-binding</keyword>
<evidence type="ECO:0000256" key="4">
    <source>
        <dbReference type="ARBA" id="ARBA00022840"/>
    </source>
</evidence>